<sequence length="46" mass="5306">MIRFGLKGLDPNNSHMMEKSTPCLSLQFLDVHIFPTRIVLLEQMFG</sequence>
<dbReference type="Proteomes" id="UP001164250">
    <property type="component" value="Chromosome 13"/>
</dbReference>
<evidence type="ECO:0000313" key="1">
    <source>
        <dbReference type="EMBL" id="KAJ0078574.1"/>
    </source>
</evidence>
<reference evidence="2" key="1">
    <citation type="journal article" date="2023" name="G3 (Bethesda)">
        <title>Genome assembly and association tests identify interacting loci associated with vigor, precocity, and sex in interspecific pistachio rootstocks.</title>
        <authorList>
            <person name="Palmer W."/>
            <person name="Jacygrad E."/>
            <person name="Sagayaradj S."/>
            <person name="Cavanaugh K."/>
            <person name="Han R."/>
            <person name="Bertier L."/>
            <person name="Beede B."/>
            <person name="Kafkas S."/>
            <person name="Golino D."/>
            <person name="Preece J."/>
            <person name="Michelmore R."/>
        </authorList>
    </citation>
    <scope>NUCLEOTIDE SEQUENCE [LARGE SCALE GENOMIC DNA]</scope>
</reference>
<organism evidence="1 2">
    <name type="scientific">Pistacia atlantica</name>
    <dbReference type="NCBI Taxonomy" id="434234"/>
    <lineage>
        <taxon>Eukaryota</taxon>
        <taxon>Viridiplantae</taxon>
        <taxon>Streptophyta</taxon>
        <taxon>Embryophyta</taxon>
        <taxon>Tracheophyta</taxon>
        <taxon>Spermatophyta</taxon>
        <taxon>Magnoliopsida</taxon>
        <taxon>eudicotyledons</taxon>
        <taxon>Gunneridae</taxon>
        <taxon>Pentapetalae</taxon>
        <taxon>rosids</taxon>
        <taxon>malvids</taxon>
        <taxon>Sapindales</taxon>
        <taxon>Anacardiaceae</taxon>
        <taxon>Pistacia</taxon>
    </lineage>
</organism>
<dbReference type="EMBL" id="CM047909">
    <property type="protein sequence ID" value="KAJ0078574.1"/>
    <property type="molecule type" value="Genomic_DNA"/>
</dbReference>
<evidence type="ECO:0000313" key="2">
    <source>
        <dbReference type="Proteomes" id="UP001164250"/>
    </source>
</evidence>
<accession>A0ACC0ZTR9</accession>
<proteinExistence type="predicted"/>
<protein>
    <submittedName>
        <fullName evidence="1">Uncharacterized protein</fullName>
    </submittedName>
</protein>
<gene>
    <name evidence="1" type="ORF">Patl1_23487</name>
</gene>
<keyword evidence="2" id="KW-1185">Reference proteome</keyword>
<name>A0ACC0ZTR9_9ROSI</name>
<comment type="caution">
    <text evidence="1">The sequence shown here is derived from an EMBL/GenBank/DDBJ whole genome shotgun (WGS) entry which is preliminary data.</text>
</comment>